<gene>
    <name evidence="1" type="ORF">Tci_927919</name>
</gene>
<feature type="non-terminal residue" evidence="1">
    <location>
        <position position="93"/>
    </location>
</feature>
<comment type="caution">
    <text evidence="1">The sequence shown here is derived from an EMBL/GenBank/DDBJ whole genome shotgun (WGS) entry which is preliminary data.</text>
</comment>
<feature type="non-terminal residue" evidence="1">
    <location>
        <position position="1"/>
    </location>
</feature>
<sequence length="93" mass="9496">GRATVGVVVAGAKVKAREGHFGAVGREAERAVGIHFQARAHVAEIGPVVGRGDGDTAHELPGHVQRAIDGRVLIDVGRNGHVGAARPARVAEA</sequence>
<proteinExistence type="predicted"/>
<accession>A0A699XBY8</accession>
<name>A0A699XBY8_TANCI</name>
<protein>
    <submittedName>
        <fullName evidence="1">Uncharacterized protein</fullName>
    </submittedName>
</protein>
<evidence type="ECO:0000313" key="1">
    <source>
        <dbReference type="EMBL" id="GFD55950.1"/>
    </source>
</evidence>
<organism evidence="1">
    <name type="scientific">Tanacetum cinerariifolium</name>
    <name type="common">Dalmatian daisy</name>
    <name type="synonym">Chrysanthemum cinerariifolium</name>
    <dbReference type="NCBI Taxonomy" id="118510"/>
    <lineage>
        <taxon>Eukaryota</taxon>
        <taxon>Viridiplantae</taxon>
        <taxon>Streptophyta</taxon>
        <taxon>Embryophyta</taxon>
        <taxon>Tracheophyta</taxon>
        <taxon>Spermatophyta</taxon>
        <taxon>Magnoliopsida</taxon>
        <taxon>eudicotyledons</taxon>
        <taxon>Gunneridae</taxon>
        <taxon>Pentapetalae</taxon>
        <taxon>asterids</taxon>
        <taxon>campanulids</taxon>
        <taxon>Asterales</taxon>
        <taxon>Asteraceae</taxon>
        <taxon>Asteroideae</taxon>
        <taxon>Anthemideae</taxon>
        <taxon>Anthemidinae</taxon>
        <taxon>Tanacetum</taxon>
    </lineage>
</organism>
<reference evidence="1" key="1">
    <citation type="journal article" date="2019" name="Sci. Rep.">
        <title>Draft genome of Tanacetum cinerariifolium, the natural source of mosquito coil.</title>
        <authorList>
            <person name="Yamashiro T."/>
            <person name="Shiraishi A."/>
            <person name="Satake H."/>
            <person name="Nakayama K."/>
        </authorList>
    </citation>
    <scope>NUCLEOTIDE SEQUENCE</scope>
</reference>
<dbReference type="EMBL" id="BKCJ011823732">
    <property type="protein sequence ID" value="GFD55950.1"/>
    <property type="molecule type" value="Genomic_DNA"/>
</dbReference>
<dbReference type="AlphaFoldDB" id="A0A699XBY8"/>